<evidence type="ECO:0008006" key="4">
    <source>
        <dbReference type="Google" id="ProtNLM"/>
    </source>
</evidence>
<protein>
    <recommendedName>
        <fullName evidence="4">C2H2-type domain-containing protein</fullName>
    </recommendedName>
</protein>
<accession>A0A165B1B4</accession>
<dbReference type="STRING" id="1314785.A0A165B1B4"/>
<reference evidence="2 3" key="1">
    <citation type="journal article" date="2016" name="Mol. Biol. Evol.">
        <title>Comparative Genomics of Early-Diverging Mushroom-Forming Fungi Provides Insights into the Origins of Lignocellulose Decay Capabilities.</title>
        <authorList>
            <person name="Nagy L.G."/>
            <person name="Riley R."/>
            <person name="Tritt A."/>
            <person name="Adam C."/>
            <person name="Daum C."/>
            <person name="Floudas D."/>
            <person name="Sun H."/>
            <person name="Yadav J.S."/>
            <person name="Pangilinan J."/>
            <person name="Larsson K.H."/>
            <person name="Matsuura K."/>
            <person name="Barry K."/>
            <person name="Labutti K."/>
            <person name="Kuo R."/>
            <person name="Ohm R.A."/>
            <person name="Bhattacharya S.S."/>
            <person name="Shirouzu T."/>
            <person name="Yoshinaga Y."/>
            <person name="Martin F.M."/>
            <person name="Grigoriev I.V."/>
            <person name="Hibbett D.S."/>
        </authorList>
    </citation>
    <scope>NUCLEOTIDE SEQUENCE [LARGE SCALE GENOMIC DNA]</scope>
    <source>
        <strain evidence="2 3">93-53</strain>
    </source>
</reference>
<keyword evidence="3" id="KW-1185">Reference proteome</keyword>
<dbReference type="GeneID" id="63827305"/>
<dbReference type="Proteomes" id="UP000076871">
    <property type="component" value="Unassembled WGS sequence"/>
</dbReference>
<feature type="compositionally biased region" description="Low complexity" evidence="1">
    <location>
        <begin position="214"/>
        <end position="226"/>
    </location>
</feature>
<evidence type="ECO:0000256" key="1">
    <source>
        <dbReference type="SAM" id="MobiDB-lite"/>
    </source>
</evidence>
<dbReference type="RefSeq" id="XP_040757781.1">
    <property type="nucleotide sequence ID" value="XM_040910276.1"/>
</dbReference>
<feature type="region of interest" description="Disordered" evidence="1">
    <location>
        <begin position="126"/>
        <end position="240"/>
    </location>
</feature>
<dbReference type="InParanoid" id="A0A165B1B4"/>
<name>A0A165B1B4_9APHY</name>
<evidence type="ECO:0000313" key="2">
    <source>
        <dbReference type="EMBL" id="KZT00041.1"/>
    </source>
</evidence>
<dbReference type="OrthoDB" id="8922241at2759"/>
<organism evidence="2 3">
    <name type="scientific">Laetiporus sulphureus 93-53</name>
    <dbReference type="NCBI Taxonomy" id="1314785"/>
    <lineage>
        <taxon>Eukaryota</taxon>
        <taxon>Fungi</taxon>
        <taxon>Dikarya</taxon>
        <taxon>Basidiomycota</taxon>
        <taxon>Agaricomycotina</taxon>
        <taxon>Agaricomycetes</taxon>
        <taxon>Polyporales</taxon>
        <taxon>Laetiporus</taxon>
    </lineage>
</organism>
<dbReference type="AlphaFoldDB" id="A0A165B1B4"/>
<sequence>MATLPPLSLPYWTRPPPYATASSNPHKLSAAFALPSISICYPRMSQSPMKDEKESGLCEPPFLPSPSHSLKPLADYSSDDDTLLYPDSDKESGTNMEEADSSAVSEVEAANPGAWLNNGYWRVKQPRTCPQDESHIPGSSGRQEQDDERRSQNLLLLRQTVSLYDSDDGESEIDTEDADYSAIERDSTASSTSPHEYRCGPYYGSSTHTSRKTPSAPAPYSLSLPVRSRRSSSARNSQVHITQQEFDEMLTKFAASRSLECPLGCGYSQRETRVPDMRRHLNTHRASESYAKWVCCGVPLKDAFLYDVCNPDDWYMFRDTKMVGGCMKSFSRRDALVRHVHNSRAGCVAEPDLLHLLGN</sequence>
<gene>
    <name evidence="2" type="ORF">LAESUDRAFT_732630</name>
</gene>
<evidence type="ECO:0000313" key="3">
    <source>
        <dbReference type="Proteomes" id="UP000076871"/>
    </source>
</evidence>
<proteinExistence type="predicted"/>
<feature type="region of interest" description="Disordered" evidence="1">
    <location>
        <begin position="45"/>
        <end position="107"/>
    </location>
</feature>
<feature type="compositionally biased region" description="Acidic residues" evidence="1">
    <location>
        <begin position="165"/>
        <end position="179"/>
    </location>
</feature>
<dbReference type="EMBL" id="KV427699">
    <property type="protein sequence ID" value="KZT00041.1"/>
    <property type="molecule type" value="Genomic_DNA"/>
</dbReference>